<reference evidence="1" key="1">
    <citation type="journal article" date="2022" name="Syst. Appl. Microbiol.">
        <title>Natronocalculus amylovorans gen. nov., sp. nov., and Natranaeroarchaeum aerophilus sp. nov., dominant culturable amylolytic natronoarchaea from hypersaline soda lakes in southwestern Siberia.</title>
        <authorList>
            <person name="Sorokin D.Y."/>
            <person name="Elcheninov A.G."/>
            <person name="Khizhniak T.V."/>
            <person name="Koenen M."/>
            <person name="Bale N.J."/>
            <person name="Damste J.S.S."/>
            <person name="Kublanov I.V."/>
        </authorList>
    </citation>
    <scope>NUCLEOTIDE SEQUENCE</scope>
    <source>
        <strain evidence="1">AArc-St2</strain>
    </source>
</reference>
<name>A0AAE3FUU1_9EURY</name>
<dbReference type="SUPFAM" id="SSF111331">
    <property type="entry name" value="NAD kinase/diacylglycerol kinase-like"/>
    <property type="match status" value="1"/>
</dbReference>
<organism evidence="1 2">
    <name type="scientific">Natronocalculus amylovorans</name>
    <dbReference type="NCBI Taxonomy" id="2917812"/>
    <lineage>
        <taxon>Archaea</taxon>
        <taxon>Methanobacteriati</taxon>
        <taxon>Methanobacteriota</taxon>
        <taxon>Stenosarchaea group</taxon>
        <taxon>Halobacteria</taxon>
        <taxon>Halobacteriales</taxon>
        <taxon>Haloferacaceae</taxon>
        <taxon>Natronocalculus</taxon>
    </lineage>
</organism>
<evidence type="ECO:0008006" key="3">
    <source>
        <dbReference type="Google" id="ProtNLM"/>
    </source>
</evidence>
<protein>
    <recommendedName>
        <fullName evidence="3">NAD(+)/NADH kinase</fullName>
    </recommendedName>
</protein>
<dbReference type="GO" id="GO:0003951">
    <property type="term" value="F:NAD+ kinase activity"/>
    <property type="evidence" value="ECO:0007669"/>
    <property type="project" value="InterPro"/>
</dbReference>
<evidence type="ECO:0000313" key="2">
    <source>
        <dbReference type="Proteomes" id="UP001203207"/>
    </source>
</evidence>
<dbReference type="Pfam" id="PF20143">
    <property type="entry name" value="NAD_kinase_C"/>
    <property type="match status" value="1"/>
</dbReference>
<dbReference type="PANTHER" id="PTHR20275">
    <property type="entry name" value="NAD KINASE"/>
    <property type="match status" value="1"/>
</dbReference>
<proteinExistence type="predicted"/>
<dbReference type="Gene3D" id="2.60.200.30">
    <property type="entry name" value="Probable inorganic polyphosphate/atp-NAD kinase, domain 2"/>
    <property type="match status" value="1"/>
</dbReference>
<gene>
    <name evidence="1" type="ORF">AArcSt2_00285</name>
</gene>
<dbReference type="GO" id="GO:0006741">
    <property type="term" value="P:NADP+ biosynthetic process"/>
    <property type="evidence" value="ECO:0007669"/>
    <property type="project" value="TreeGrafter"/>
</dbReference>
<reference evidence="1" key="2">
    <citation type="submission" date="2022-02" db="EMBL/GenBank/DDBJ databases">
        <authorList>
            <person name="Elcheninov A.G."/>
            <person name="Sorokin D.Y."/>
            <person name="Kublanov I.V."/>
        </authorList>
    </citation>
    <scope>NUCLEOTIDE SEQUENCE</scope>
    <source>
        <strain evidence="1">AArc-St2</strain>
    </source>
</reference>
<dbReference type="InterPro" id="IPR017437">
    <property type="entry name" value="ATP-NAD_kinase_PpnK-typ_C"/>
</dbReference>
<dbReference type="InterPro" id="IPR016064">
    <property type="entry name" value="NAD/diacylglycerol_kinase_sf"/>
</dbReference>
<keyword evidence="2" id="KW-1185">Reference proteome</keyword>
<accession>A0AAE3FUU1</accession>
<evidence type="ECO:0000313" key="1">
    <source>
        <dbReference type="EMBL" id="MCL9815373.1"/>
    </source>
</evidence>
<comment type="caution">
    <text evidence="1">The sequence shown here is derived from an EMBL/GenBank/DDBJ whole genome shotgun (WGS) entry which is preliminary data.</text>
</comment>
<dbReference type="GO" id="GO:0019674">
    <property type="term" value="P:NAD+ metabolic process"/>
    <property type="evidence" value="ECO:0007669"/>
    <property type="project" value="InterPro"/>
</dbReference>
<dbReference type="Proteomes" id="UP001203207">
    <property type="component" value="Unassembled WGS sequence"/>
</dbReference>
<dbReference type="PANTHER" id="PTHR20275:SF43">
    <property type="entry name" value="BIFUNCTIONAL NADP PHOSPHATASE_NAD KINASE"/>
    <property type="match status" value="1"/>
</dbReference>
<dbReference type="RefSeq" id="WP_250582162.1">
    <property type="nucleotide sequence ID" value="NZ_JAKRVX010000001.1"/>
</dbReference>
<sequence length="220" mass="23377">MDVSVSTRSDQSEICAAITEAEHRICQEDVDATVVVTDNPAELDDFNDTPLVVPVSSAPAVNTTQLCELLDRIDRDEHTETVHTLLTVQQNDTSLARISHDLTLVTTEPAHISEYRVSPKQSIRDSFRADGVVLATPLGSDGYAHAAGGAVLHPTAGVAVVPISPFTTDTTSWVLSPPLTLTVERDDEIYVVADGKTVATVGESDVLTIDSGPAFVVASN</sequence>
<dbReference type="EMBL" id="JAKRVX010000001">
    <property type="protein sequence ID" value="MCL9815373.1"/>
    <property type="molecule type" value="Genomic_DNA"/>
</dbReference>
<dbReference type="AlphaFoldDB" id="A0AAE3FUU1"/>